<sequence length="590" mass="62252">MTATGPVAGTTEEKLLLRVLGTLLREDVLGLRTRSTVSDRPDGRWLRLAGTGGRSLALPVAEDGFQCEYAARLPLLRVEPDGGELTTGAAVLAALGALAPPEDRAGFAAFAAEYGDALAALRLQAATHDEVAARLVAGHGPDLARWRGPAASLGFDTLAARAGHPLYPTSAARTGLGAGQLARHAPEFGPRFRLRWVALPKETVTVAGPDGIAGLAGCWPAPSALGLPGLDDSHLALPVHPLTAAGPLRDALRAAGLEGAAALADRPCLEAAPTLSTRTVALTAHPGVHLKLPLATSTLGLLNRRTVKPGSLTDGAAGQRLLAAVAAREPRFGGLVLHTDETRYAHAGHELLAVLVRRHPPGLDDCLVLPLAALTAPAPDGRLVIDHLADRWFGADPLALLDAVLGLLLDWQTTLFGYGIALESHQQNISLLLDGSEDRPRLRLLFRDDDSPRIHRGRLRDTLGPDAVGPADFADPRIFVDDDRPVLDLFTTITVHLCAGAFAFALARHGRAPLARLLDLVRHRLDEAVRRLGDGPGRPGAALRAHVLDAPRLPVKAMVTAGTLLTKNRSGASDINKHYTTGPNYLLRSR</sequence>
<dbReference type="InterPro" id="IPR007310">
    <property type="entry name" value="Aerobactin_biosyn_IucA/IucC_N"/>
</dbReference>
<dbReference type="RefSeq" id="WP_386428083.1">
    <property type="nucleotide sequence ID" value="NZ_JBHSBB010000008.1"/>
</dbReference>
<keyword evidence="6" id="KW-1185">Reference proteome</keyword>
<dbReference type="InterPro" id="IPR022770">
    <property type="entry name" value="IucA/IucC-like_C"/>
</dbReference>
<name>A0ABV8HKQ5_9ACTN</name>
<dbReference type="Gene3D" id="1.10.510.40">
    <property type="match status" value="1"/>
</dbReference>
<dbReference type="InterPro" id="IPR037455">
    <property type="entry name" value="LucA/IucC-like"/>
</dbReference>
<dbReference type="EMBL" id="JBHSBB010000008">
    <property type="protein sequence ID" value="MFC4031738.1"/>
    <property type="molecule type" value="Genomic_DNA"/>
</dbReference>
<protein>
    <submittedName>
        <fullName evidence="5">IucA/IucC family protein</fullName>
    </submittedName>
</protein>
<evidence type="ECO:0000259" key="3">
    <source>
        <dbReference type="Pfam" id="PF04183"/>
    </source>
</evidence>
<dbReference type="Pfam" id="PF04183">
    <property type="entry name" value="IucA_IucC"/>
    <property type="match status" value="1"/>
</dbReference>
<proteinExistence type="inferred from homology"/>
<dbReference type="PANTHER" id="PTHR34384">
    <property type="entry name" value="L-2,3-DIAMINOPROPANOATE--CITRATE LIGASE"/>
    <property type="match status" value="1"/>
</dbReference>
<evidence type="ECO:0000256" key="2">
    <source>
        <dbReference type="ARBA" id="ARBA00007832"/>
    </source>
</evidence>
<comment type="pathway">
    <text evidence="1">Siderophore biosynthesis.</text>
</comment>
<dbReference type="Pfam" id="PF06276">
    <property type="entry name" value="FhuF"/>
    <property type="match status" value="1"/>
</dbReference>
<feature type="domain" description="Aerobactin siderophore biosynthesis IucA/IucC-like C-terminal" evidence="4">
    <location>
        <begin position="415"/>
        <end position="558"/>
    </location>
</feature>
<reference evidence="6" key="1">
    <citation type="journal article" date="2019" name="Int. J. Syst. Evol. Microbiol.">
        <title>The Global Catalogue of Microorganisms (GCM) 10K type strain sequencing project: providing services to taxonomists for standard genome sequencing and annotation.</title>
        <authorList>
            <consortium name="The Broad Institute Genomics Platform"/>
            <consortium name="The Broad Institute Genome Sequencing Center for Infectious Disease"/>
            <person name="Wu L."/>
            <person name="Ma J."/>
        </authorList>
    </citation>
    <scope>NUCLEOTIDE SEQUENCE [LARGE SCALE GENOMIC DNA]</scope>
    <source>
        <strain evidence="6">CGMCC 4.7237</strain>
    </source>
</reference>
<feature type="domain" description="Aerobactin siderophore biosynthesis IucA/IucC N-terminal" evidence="3">
    <location>
        <begin position="161"/>
        <end position="375"/>
    </location>
</feature>
<evidence type="ECO:0000259" key="4">
    <source>
        <dbReference type="Pfam" id="PF06276"/>
    </source>
</evidence>
<evidence type="ECO:0000313" key="6">
    <source>
        <dbReference type="Proteomes" id="UP001595765"/>
    </source>
</evidence>
<evidence type="ECO:0000256" key="1">
    <source>
        <dbReference type="ARBA" id="ARBA00004924"/>
    </source>
</evidence>
<accession>A0ABV8HKQ5</accession>
<dbReference type="PANTHER" id="PTHR34384:SF5">
    <property type="entry name" value="L-2,3-DIAMINOPROPANOATE--CITRATE LIGASE"/>
    <property type="match status" value="1"/>
</dbReference>
<organism evidence="5 6">
    <name type="scientific">Streptomyces polygonati</name>
    <dbReference type="NCBI Taxonomy" id="1617087"/>
    <lineage>
        <taxon>Bacteria</taxon>
        <taxon>Bacillati</taxon>
        <taxon>Actinomycetota</taxon>
        <taxon>Actinomycetes</taxon>
        <taxon>Kitasatosporales</taxon>
        <taxon>Streptomycetaceae</taxon>
        <taxon>Streptomyces</taxon>
    </lineage>
</organism>
<comment type="similarity">
    <text evidence="2">Belongs to the IucA/IucC family.</text>
</comment>
<comment type="caution">
    <text evidence="5">The sequence shown here is derived from an EMBL/GenBank/DDBJ whole genome shotgun (WGS) entry which is preliminary data.</text>
</comment>
<gene>
    <name evidence="5" type="ORF">ACFO3J_09630</name>
</gene>
<evidence type="ECO:0000313" key="5">
    <source>
        <dbReference type="EMBL" id="MFC4031738.1"/>
    </source>
</evidence>
<dbReference type="Proteomes" id="UP001595765">
    <property type="component" value="Unassembled WGS sequence"/>
</dbReference>